<keyword evidence="2" id="KW-0001">2Fe-2S</keyword>
<dbReference type="PANTHER" id="PTHR10371">
    <property type="entry name" value="NADH DEHYDROGENASE UBIQUINONE FLAVOPROTEIN 2, MITOCHONDRIAL"/>
    <property type="match status" value="1"/>
</dbReference>
<dbReference type="NCBIfam" id="TIGR01958">
    <property type="entry name" value="nuoE_fam"/>
    <property type="match status" value="1"/>
</dbReference>
<evidence type="ECO:0000256" key="4">
    <source>
        <dbReference type="ARBA" id="ARBA00023004"/>
    </source>
</evidence>
<dbReference type="CDD" id="cd03064">
    <property type="entry name" value="TRX_Fd_NuoE"/>
    <property type="match status" value="1"/>
</dbReference>
<evidence type="ECO:0000256" key="1">
    <source>
        <dbReference type="ARBA" id="ARBA00010643"/>
    </source>
</evidence>
<keyword evidence="5" id="KW-0411">Iron-sulfur</keyword>
<reference evidence="8 9" key="1">
    <citation type="submission" date="2023-09" db="EMBL/GenBank/DDBJ databases">
        <authorList>
            <person name="Rey-Velasco X."/>
        </authorList>
    </citation>
    <scope>NUCLEOTIDE SEQUENCE [LARGE SCALE GENOMIC DNA]</scope>
    <source>
        <strain evidence="8 9">F394</strain>
    </source>
</reference>
<dbReference type="Pfam" id="PF01257">
    <property type="entry name" value="2Fe-2S_thioredx"/>
    <property type="match status" value="1"/>
</dbReference>
<protein>
    <submittedName>
        <fullName evidence="8">NAD(P)H-dependent oxidoreductase subunit E</fullName>
    </submittedName>
</protein>
<organism evidence="8 9">
    <name type="scientific">Rubrivirga litoralis</name>
    <dbReference type="NCBI Taxonomy" id="3075598"/>
    <lineage>
        <taxon>Bacteria</taxon>
        <taxon>Pseudomonadati</taxon>
        <taxon>Rhodothermota</taxon>
        <taxon>Rhodothermia</taxon>
        <taxon>Rhodothermales</taxon>
        <taxon>Rubricoccaceae</taxon>
        <taxon>Rubrivirga</taxon>
    </lineage>
</organism>
<evidence type="ECO:0000313" key="8">
    <source>
        <dbReference type="EMBL" id="MDT0630346.1"/>
    </source>
</evidence>
<dbReference type="SUPFAM" id="SSF52833">
    <property type="entry name" value="Thioredoxin-like"/>
    <property type="match status" value="1"/>
</dbReference>
<evidence type="ECO:0000256" key="3">
    <source>
        <dbReference type="ARBA" id="ARBA00022723"/>
    </source>
</evidence>
<keyword evidence="3" id="KW-0479">Metal-binding</keyword>
<gene>
    <name evidence="8" type="ORF">RM540_01180</name>
</gene>
<accession>A0ABU3BM37</accession>
<evidence type="ECO:0000313" key="9">
    <source>
        <dbReference type="Proteomes" id="UP001267426"/>
    </source>
</evidence>
<feature type="region of interest" description="Disordered" evidence="7">
    <location>
        <begin position="199"/>
        <end position="232"/>
    </location>
</feature>
<dbReference type="PROSITE" id="PS01099">
    <property type="entry name" value="COMPLEX1_24K"/>
    <property type="match status" value="1"/>
</dbReference>
<dbReference type="EMBL" id="JAVRHT010000001">
    <property type="protein sequence ID" value="MDT0630346.1"/>
    <property type="molecule type" value="Genomic_DNA"/>
</dbReference>
<evidence type="ECO:0000256" key="2">
    <source>
        <dbReference type="ARBA" id="ARBA00022714"/>
    </source>
</evidence>
<evidence type="ECO:0000256" key="7">
    <source>
        <dbReference type="SAM" id="MobiDB-lite"/>
    </source>
</evidence>
<comment type="cofactor">
    <cofactor evidence="6">
        <name>[2Fe-2S] cluster</name>
        <dbReference type="ChEBI" id="CHEBI:190135"/>
    </cofactor>
</comment>
<feature type="region of interest" description="Disordered" evidence="7">
    <location>
        <begin position="1"/>
        <end position="25"/>
    </location>
</feature>
<dbReference type="InterPro" id="IPR042128">
    <property type="entry name" value="NuoE_dom"/>
</dbReference>
<sequence length="232" mass="25710">MTPETPGDHLRDASPKPPYVPGVEPERHVSDADLVWTDEEKETMQTYVEQYPTADGAVMKGLWLAQRKFGWLPPEVIRLVADTLELPYAKVYGVATFYTQYFKEEKGRYVLDVCTCFTCQVCGGYDLLHYLEETLGVPKGGTTEDGLFTVQEAECLGACGSAPMLQVTNGPYVHNLTEAKVDALIEALRAGREVPFESVTLPQDEDDLGGNRRTDAEATESYVTPPVSRTIH</sequence>
<dbReference type="InterPro" id="IPR002023">
    <property type="entry name" value="NuoE-like"/>
</dbReference>
<dbReference type="InterPro" id="IPR036249">
    <property type="entry name" value="Thioredoxin-like_sf"/>
</dbReference>
<evidence type="ECO:0000256" key="5">
    <source>
        <dbReference type="ARBA" id="ARBA00023014"/>
    </source>
</evidence>
<comment type="similarity">
    <text evidence="1">Belongs to the complex I 24 kDa subunit family.</text>
</comment>
<evidence type="ECO:0000256" key="6">
    <source>
        <dbReference type="ARBA" id="ARBA00034078"/>
    </source>
</evidence>
<dbReference type="PANTHER" id="PTHR10371:SF3">
    <property type="entry name" value="NADH DEHYDROGENASE [UBIQUINONE] FLAVOPROTEIN 2, MITOCHONDRIAL"/>
    <property type="match status" value="1"/>
</dbReference>
<keyword evidence="9" id="KW-1185">Reference proteome</keyword>
<dbReference type="Gene3D" id="3.40.30.10">
    <property type="entry name" value="Glutaredoxin"/>
    <property type="match status" value="1"/>
</dbReference>
<dbReference type="RefSeq" id="WP_311661385.1">
    <property type="nucleotide sequence ID" value="NZ_JAVRHT010000001.1"/>
</dbReference>
<keyword evidence="4" id="KW-0408">Iron</keyword>
<dbReference type="Gene3D" id="1.10.10.1590">
    <property type="entry name" value="NADH-quinone oxidoreductase subunit E"/>
    <property type="match status" value="1"/>
</dbReference>
<feature type="compositionally biased region" description="Basic and acidic residues" evidence="7">
    <location>
        <begin position="1"/>
        <end position="14"/>
    </location>
</feature>
<name>A0ABU3BM37_9BACT</name>
<dbReference type="InterPro" id="IPR041921">
    <property type="entry name" value="NuoE_N"/>
</dbReference>
<proteinExistence type="inferred from homology"/>
<comment type="caution">
    <text evidence="8">The sequence shown here is derived from an EMBL/GenBank/DDBJ whole genome shotgun (WGS) entry which is preliminary data.</text>
</comment>
<dbReference type="Proteomes" id="UP001267426">
    <property type="component" value="Unassembled WGS sequence"/>
</dbReference>